<dbReference type="STRING" id="573729.G2QLB2"/>
<evidence type="ECO:0000313" key="2">
    <source>
        <dbReference type="EMBL" id="AEO60744.1"/>
    </source>
</evidence>
<gene>
    <name evidence="2" type="ORF">MYCTH_2068961</name>
</gene>
<dbReference type="Proteomes" id="UP000007322">
    <property type="component" value="Chromosome 6"/>
</dbReference>
<feature type="region of interest" description="Disordered" evidence="1">
    <location>
        <begin position="351"/>
        <end position="370"/>
    </location>
</feature>
<dbReference type="PANTHER" id="PTHR42044">
    <property type="entry name" value="DUF676 DOMAIN-CONTAINING PROTEIN-RELATED"/>
    <property type="match status" value="1"/>
</dbReference>
<dbReference type="GeneID" id="11513970"/>
<dbReference type="InParanoid" id="G2QLB2"/>
<evidence type="ECO:0000256" key="1">
    <source>
        <dbReference type="SAM" id="MobiDB-lite"/>
    </source>
</evidence>
<accession>G2QLB2</accession>
<reference evidence="2 3" key="1">
    <citation type="journal article" date="2011" name="Nat. Biotechnol.">
        <title>Comparative genomic analysis of the thermophilic biomass-degrading fungi Myceliophthora thermophila and Thielavia terrestris.</title>
        <authorList>
            <person name="Berka R.M."/>
            <person name="Grigoriev I.V."/>
            <person name="Otillar R."/>
            <person name="Salamov A."/>
            <person name="Grimwood J."/>
            <person name="Reid I."/>
            <person name="Ishmael N."/>
            <person name="John T."/>
            <person name="Darmond C."/>
            <person name="Moisan M.-C."/>
            <person name="Henrissat B."/>
            <person name="Coutinho P.M."/>
            <person name="Lombard V."/>
            <person name="Natvig D.O."/>
            <person name="Lindquist E."/>
            <person name="Schmutz J."/>
            <person name="Lucas S."/>
            <person name="Harris P."/>
            <person name="Powlowski J."/>
            <person name="Bellemare A."/>
            <person name="Taylor D."/>
            <person name="Butler G."/>
            <person name="de Vries R.P."/>
            <person name="Allijn I.E."/>
            <person name="van den Brink J."/>
            <person name="Ushinsky S."/>
            <person name="Storms R."/>
            <person name="Powell A.J."/>
            <person name="Paulsen I.T."/>
            <person name="Elbourne L.D.H."/>
            <person name="Baker S.E."/>
            <person name="Magnuson J."/>
            <person name="LaBoissiere S."/>
            <person name="Clutterbuck A.J."/>
            <person name="Martinez D."/>
            <person name="Wogulis M."/>
            <person name="de Leon A.L."/>
            <person name="Rey M.W."/>
            <person name="Tsang A."/>
        </authorList>
    </citation>
    <scope>NUCLEOTIDE SEQUENCE [LARGE SCALE GENOMIC DNA]</scope>
    <source>
        <strain evidence="3">ATCC 42464 / BCRC 31852 / DSM 1799</strain>
    </source>
</reference>
<dbReference type="EMBL" id="CP003007">
    <property type="protein sequence ID" value="AEO60744.1"/>
    <property type="molecule type" value="Genomic_DNA"/>
</dbReference>
<organism evidence="2 3">
    <name type="scientific">Thermothelomyces thermophilus (strain ATCC 42464 / BCRC 31852 / DSM 1799)</name>
    <name type="common">Sporotrichum thermophile</name>
    <dbReference type="NCBI Taxonomy" id="573729"/>
    <lineage>
        <taxon>Eukaryota</taxon>
        <taxon>Fungi</taxon>
        <taxon>Dikarya</taxon>
        <taxon>Ascomycota</taxon>
        <taxon>Pezizomycotina</taxon>
        <taxon>Sordariomycetes</taxon>
        <taxon>Sordariomycetidae</taxon>
        <taxon>Sordariales</taxon>
        <taxon>Chaetomiaceae</taxon>
        <taxon>Thermothelomyces</taxon>
    </lineage>
</organism>
<dbReference type="RefSeq" id="XP_003665989.1">
    <property type="nucleotide sequence ID" value="XM_003665941.1"/>
</dbReference>
<feature type="compositionally biased region" description="Polar residues" evidence="1">
    <location>
        <begin position="354"/>
        <end position="369"/>
    </location>
</feature>
<dbReference type="OMA" id="WDLVECA"/>
<dbReference type="KEGG" id="mtm:MYCTH_2068961"/>
<dbReference type="OrthoDB" id="202545at2759"/>
<name>G2QLB2_THET4</name>
<dbReference type="HOGENOM" id="CLU_028622_0_0_1"/>
<dbReference type="AlphaFoldDB" id="G2QLB2"/>
<proteinExistence type="predicted"/>
<sequence>MSAPWEEIPFVGPVLGSLVDVTQHQAIQLGEQVGTAASVVADAIIGKERKERAVTAVPAWLVDKFADKDRIVQAASETVRDAADDSLVQLSTQVLQRWRPIQDGAADAIERAQDDEVESVLRCLWGLVTSISEKVSPGKLLKALPELPRLVLETALGTVGRLGVLRGGILSNEINVATLGLVWNHFDELVKFFVDLIECVKCYAPASSLDGKAAQGDPHGPYNELDLLQPMNRHAVACQLQRLVKSVVFILKRAAAPVKFEQIDMTKETILPSDDCGLGTLIVVRPSGWQCVTREKWLFVNGIATELFWLHLACEKLAKRYSREVTGVFNRGDGILWDLIECAGERDARGVGSAGSQKAATNRTKSSRMAQEKLEEQLRAALRQAGEGRAYDHVVVIAHSQGCLLLRPALEELILSAGKDSRGADDIRRTMLDRLCVFTFGSPSVDWRLGRDEDGAFPAPLRGSKQEKRGTDLGFLSSHVLCTEHFANAADFVAKLGVLSEHKDEHDSGYESDSVFVNREKDWVGHLFGTQYSLESRHYGAEKGPEKEIGRVAQMAGFSSVLLNCQGGISIRDAMRNANAGQQPDGMV</sequence>
<keyword evidence="3" id="KW-1185">Reference proteome</keyword>
<dbReference type="VEuPathDB" id="FungiDB:MYCTH_2068961"/>
<protein>
    <submittedName>
        <fullName evidence="2">Uncharacterized protein</fullName>
    </submittedName>
</protein>
<evidence type="ECO:0000313" key="3">
    <source>
        <dbReference type="Proteomes" id="UP000007322"/>
    </source>
</evidence>
<dbReference type="PANTHER" id="PTHR42044:SF2">
    <property type="entry name" value="DUF676 DOMAIN-CONTAINING PROTEIN"/>
    <property type="match status" value="1"/>
</dbReference>
<dbReference type="eggNOG" id="ENOG502QS99">
    <property type="taxonomic scope" value="Eukaryota"/>
</dbReference>